<evidence type="ECO:0000256" key="2">
    <source>
        <dbReference type="ARBA" id="ARBA00022771"/>
    </source>
</evidence>
<dbReference type="GeneID" id="117568697"/>
<gene>
    <name evidence="10" type="primary">LOC117568697</name>
</gene>
<dbReference type="RefSeq" id="XP_034105398.1">
    <property type="nucleotide sequence ID" value="XM_034249507.2"/>
</dbReference>
<dbReference type="GO" id="GO:0034243">
    <property type="term" value="P:regulation of transcription elongation by RNA polymerase II"/>
    <property type="evidence" value="ECO:0007669"/>
    <property type="project" value="InterPro"/>
</dbReference>
<dbReference type="SMART" id="SM00293">
    <property type="entry name" value="PWWP"/>
    <property type="match status" value="1"/>
</dbReference>
<dbReference type="GO" id="GO:0009966">
    <property type="term" value="P:regulation of signal transduction"/>
    <property type="evidence" value="ECO:0007669"/>
    <property type="project" value="TreeGrafter"/>
</dbReference>
<dbReference type="Pfam" id="PF00855">
    <property type="entry name" value="PWWP"/>
    <property type="match status" value="1"/>
</dbReference>
<keyword evidence="6" id="KW-0175">Coiled coil</keyword>
<dbReference type="Gene3D" id="1.20.920.10">
    <property type="entry name" value="Bromodomain-like"/>
    <property type="match status" value="1"/>
</dbReference>
<feature type="domain" description="PWWP" evidence="7">
    <location>
        <begin position="384"/>
        <end position="438"/>
    </location>
</feature>
<evidence type="ECO:0000259" key="8">
    <source>
        <dbReference type="PROSITE" id="PS50865"/>
    </source>
</evidence>
<reference evidence="10" key="1">
    <citation type="submission" date="2025-08" db="UniProtKB">
        <authorList>
            <consortium name="RefSeq"/>
        </authorList>
    </citation>
    <scope>IDENTIFICATION</scope>
    <source>
        <strain evidence="10">15112-1751.03</strain>
        <tissue evidence="10">Whole Adult</tissue>
    </source>
</reference>
<keyword evidence="4" id="KW-0103">Bromodomain</keyword>
<proteinExistence type="predicted"/>
<evidence type="ECO:0000313" key="9">
    <source>
        <dbReference type="Proteomes" id="UP000515160"/>
    </source>
</evidence>
<evidence type="ECO:0000259" key="7">
    <source>
        <dbReference type="PROSITE" id="PS50812"/>
    </source>
</evidence>
<dbReference type="SUPFAM" id="SSF144232">
    <property type="entry name" value="HIT/MYND zinc finger-like"/>
    <property type="match status" value="1"/>
</dbReference>
<evidence type="ECO:0000256" key="4">
    <source>
        <dbReference type="ARBA" id="ARBA00023117"/>
    </source>
</evidence>
<evidence type="ECO:0000256" key="5">
    <source>
        <dbReference type="PROSITE-ProRule" id="PRU00134"/>
    </source>
</evidence>
<dbReference type="PROSITE" id="PS50865">
    <property type="entry name" value="ZF_MYND_2"/>
    <property type="match status" value="1"/>
</dbReference>
<accession>A0A6P8X0V9</accession>
<organism evidence="9 10">
    <name type="scientific">Drosophila albomicans</name>
    <name type="common">Fruit fly</name>
    <dbReference type="NCBI Taxonomy" id="7291"/>
    <lineage>
        <taxon>Eukaryota</taxon>
        <taxon>Metazoa</taxon>
        <taxon>Ecdysozoa</taxon>
        <taxon>Arthropoda</taxon>
        <taxon>Hexapoda</taxon>
        <taxon>Insecta</taxon>
        <taxon>Pterygota</taxon>
        <taxon>Neoptera</taxon>
        <taxon>Endopterygota</taxon>
        <taxon>Diptera</taxon>
        <taxon>Brachycera</taxon>
        <taxon>Muscomorpha</taxon>
        <taxon>Ephydroidea</taxon>
        <taxon>Drosophilidae</taxon>
        <taxon>Drosophila</taxon>
    </lineage>
</organism>
<dbReference type="InterPro" id="IPR047268">
    <property type="entry name" value="PWWP_BS69"/>
</dbReference>
<dbReference type="PANTHER" id="PTHR46379:SF1">
    <property type="entry name" value="ZINC FINGER MYND DOMAIN-CONTAINING PROTEIN 11"/>
    <property type="match status" value="1"/>
</dbReference>
<dbReference type="PROSITE" id="PS50812">
    <property type="entry name" value="PWWP"/>
    <property type="match status" value="1"/>
</dbReference>
<dbReference type="SUPFAM" id="SSF63748">
    <property type="entry name" value="Tudor/PWWP/MBT"/>
    <property type="match status" value="1"/>
</dbReference>
<keyword evidence="3" id="KW-0862">Zinc</keyword>
<dbReference type="Gene3D" id="2.30.30.140">
    <property type="match status" value="1"/>
</dbReference>
<dbReference type="AlphaFoldDB" id="A0A6P8X0V9"/>
<feature type="coiled-coil region" evidence="6">
    <location>
        <begin position="596"/>
        <end position="633"/>
    </location>
</feature>
<sequence length="676" mass="77987">MVIGLTPGSVLCWMNKLTNGTSTSHKILERCLLSIMSEDEAIETLDVAIKEGVLVSTPNAKSTPASVKRSLLSFTQKLSKQRAKKDPYCFECHLPTSGLVQKCIMCVRSFHVECQRKNPLRPNYSVPSDRYQQYRFPLNESDMEESSDQEASRSVSDTLEAQRLQEHASYELDCNSNINIISQNPLKHESDSSDDVCFVSEQLPRKTKNYSTYVKSEETPHNEGNNELLLCTPCRLLKLSEFLNPPHMSNEELNYLLNYLWQMHHTWVENDVRKYMVNNWSDRDATLVKNVLFVNDLLSISDISRNIETKKFKHLFEILVDLLDLQHNIGIFFGTKCEEYNSTKWLLRDITHDLREISRCSDCFRHSIESNRSDFWFAKPCTQRHELVYAKQSGYPHWPAKVIRVMNKKNNTYDVRFFGGSHSRALVPARDILPIDTDTSKLKIKSSRQYNNAMRELICHKMLLHHPIYSFSFHADPREAENIINSALPHYMEPCSRSAKRARLATPKFNTRRSTAETTPSLPQRVLPRRRCRKAQGPENLQDSTFQIASSVIPSLAPEVQVSLASKVQVSLAPEVQVSLAPEVQISLAPEVQVSLEDYNELMREVLHLNAQLSQKKAEVDIKREELNAVKRKRWCQLCLEEAQFDCCFMASYCSVMCQRRDKRRHQTNCNLQEKT</sequence>
<dbReference type="PANTHER" id="PTHR46379">
    <property type="entry name" value="ZINC FINGER MYND DOMAIN-CONTAINING"/>
    <property type="match status" value="1"/>
</dbReference>
<dbReference type="OrthoDB" id="6272564at2759"/>
<dbReference type="InterPro" id="IPR002893">
    <property type="entry name" value="Znf_MYND"/>
</dbReference>
<dbReference type="PROSITE" id="PS01360">
    <property type="entry name" value="ZF_MYND_1"/>
    <property type="match status" value="1"/>
</dbReference>
<protein>
    <submittedName>
        <fullName evidence="10">Zinc finger MYND domain-containing protein 11 isoform X1</fullName>
    </submittedName>
</protein>
<dbReference type="Pfam" id="PF24324">
    <property type="entry name" value="MYND_ZMYND11_ZMYD8"/>
    <property type="match status" value="1"/>
</dbReference>
<dbReference type="InterPro" id="IPR057053">
    <property type="entry name" value="MYND_ZMYND11_ZMYD8"/>
</dbReference>
<dbReference type="GO" id="GO:0008270">
    <property type="term" value="F:zinc ion binding"/>
    <property type="evidence" value="ECO:0007669"/>
    <property type="project" value="UniProtKB-KW"/>
</dbReference>
<keyword evidence="1" id="KW-0479">Metal-binding</keyword>
<dbReference type="InterPro" id="IPR000313">
    <property type="entry name" value="PWWP_dom"/>
</dbReference>
<dbReference type="Proteomes" id="UP000515160">
    <property type="component" value="Chromosome 3"/>
</dbReference>
<name>A0A6P8X0V9_DROAB</name>
<feature type="domain" description="MYND-type" evidence="8">
    <location>
        <begin position="636"/>
        <end position="670"/>
    </location>
</feature>
<dbReference type="GO" id="GO:0003714">
    <property type="term" value="F:transcription corepressor activity"/>
    <property type="evidence" value="ECO:0007669"/>
    <property type="project" value="InterPro"/>
</dbReference>
<keyword evidence="2 5" id="KW-0863">Zinc-finger</keyword>
<dbReference type="InterPro" id="IPR047269">
    <property type="entry name" value="ZMY11"/>
</dbReference>
<evidence type="ECO:0000256" key="3">
    <source>
        <dbReference type="ARBA" id="ARBA00022833"/>
    </source>
</evidence>
<dbReference type="GO" id="GO:0005634">
    <property type="term" value="C:nucleus"/>
    <property type="evidence" value="ECO:0007669"/>
    <property type="project" value="TreeGrafter"/>
</dbReference>
<evidence type="ECO:0000256" key="1">
    <source>
        <dbReference type="ARBA" id="ARBA00022723"/>
    </source>
</evidence>
<keyword evidence="9" id="KW-1185">Reference proteome</keyword>
<evidence type="ECO:0000256" key="6">
    <source>
        <dbReference type="SAM" id="Coils"/>
    </source>
</evidence>
<dbReference type="CDD" id="cd20159">
    <property type="entry name" value="PWWP_BS69"/>
    <property type="match status" value="1"/>
</dbReference>
<evidence type="ECO:0000313" key="10">
    <source>
        <dbReference type="RefSeq" id="XP_034105398.1"/>
    </source>
</evidence>
<dbReference type="InterPro" id="IPR036427">
    <property type="entry name" value="Bromodomain-like_sf"/>
</dbReference>